<dbReference type="SUPFAM" id="SSF81464">
    <property type="entry name" value="Cytochrome c oxidase subunit II-like, transmembrane region"/>
    <property type="match status" value="1"/>
</dbReference>
<dbReference type="InterPro" id="IPR001505">
    <property type="entry name" value="Copper_CuA"/>
</dbReference>
<feature type="domain" description="Cytochrome oxidase subunit II copper A binding" evidence="20">
    <location>
        <begin position="179"/>
        <end position="292"/>
    </location>
</feature>
<evidence type="ECO:0000256" key="14">
    <source>
        <dbReference type="ARBA" id="ARBA00024688"/>
    </source>
</evidence>
<protein>
    <recommendedName>
        <fullName evidence="18">Cytochrome c oxidase subunit 2</fullName>
        <ecNumber evidence="18">7.1.1.9</ecNumber>
    </recommendedName>
</protein>
<keyword evidence="5 17" id="KW-0679">Respiratory chain</keyword>
<evidence type="ECO:0000256" key="9">
    <source>
        <dbReference type="ARBA" id="ARBA00022982"/>
    </source>
</evidence>
<evidence type="ECO:0000256" key="13">
    <source>
        <dbReference type="ARBA" id="ARBA00023136"/>
    </source>
</evidence>
<keyword evidence="13 19" id="KW-0472">Membrane</keyword>
<dbReference type="Gene3D" id="2.60.40.420">
    <property type="entry name" value="Cupredoxins - blue copper proteins"/>
    <property type="match status" value="1"/>
</dbReference>
<gene>
    <name evidence="23" type="ORF">J2Z28_004379</name>
</gene>
<dbReference type="InterPro" id="IPR036909">
    <property type="entry name" value="Cyt_c-like_dom_sf"/>
</dbReference>
<keyword evidence="12 18" id="KW-0186">Copper</keyword>
<dbReference type="PRINTS" id="PR01166">
    <property type="entry name" value="CYCOXIDASEII"/>
</dbReference>
<evidence type="ECO:0000256" key="6">
    <source>
        <dbReference type="ARBA" id="ARBA00022692"/>
    </source>
</evidence>
<dbReference type="PANTHER" id="PTHR22888:SF10">
    <property type="entry name" value="CYTOCHROME C OXIDASE SUBUNIT 2"/>
    <property type="match status" value="1"/>
</dbReference>
<keyword evidence="3 17" id="KW-0813">Transport</keyword>
<feature type="domain" description="Cytochrome c" evidence="22">
    <location>
        <begin position="300"/>
        <end position="400"/>
    </location>
</feature>
<keyword evidence="7 16" id="KW-0479">Metal-binding</keyword>
<evidence type="ECO:0000256" key="11">
    <source>
        <dbReference type="ARBA" id="ARBA00023004"/>
    </source>
</evidence>
<evidence type="ECO:0000256" key="16">
    <source>
        <dbReference type="PROSITE-ProRule" id="PRU00433"/>
    </source>
</evidence>
<dbReference type="InterPro" id="IPR002429">
    <property type="entry name" value="CcO_II-like_C"/>
</dbReference>
<dbReference type="CDD" id="cd04213">
    <property type="entry name" value="CuRO_CcO_Caa3_II"/>
    <property type="match status" value="1"/>
</dbReference>
<dbReference type="Proteomes" id="UP000810207">
    <property type="component" value="Unassembled WGS sequence"/>
</dbReference>
<keyword evidence="11 16" id="KW-0408">Iron</keyword>
<dbReference type="Gene3D" id="1.10.287.90">
    <property type="match status" value="1"/>
</dbReference>
<dbReference type="NCBIfam" id="TIGR02866">
    <property type="entry name" value="CoxB"/>
    <property type="match status" value="1"/>
</dbReference>
<dbReference type="EMBL" id="JAGIKV010000018">
    <property type="protein sequence ID" value="MBP2247710.1"/>
    <property type="molecule type" value="Genomic_DNA"/>
</dbReference>
<sequence length="404" mass="44982">MPCAGNDGSTGSVIFVSVLYDEEDYAYRAETYLLLPFYRTTTVIYENVKKWGRSMMKQWQVAKRILPLLAVFSLLLSACGREDLSVMKPQGPVAQGQYDLMKLSIAIMIVVLIIVFAIAAYVLIRFRRRAGQTEMPEQVEGNFKLEVIWTAIPLLLVIVLAVPTVQTIFAQGEDLSNDKNALKVQVTSHQYWWEFTYPQYDVTTAQDLIIPTGTKIAFELKTADVLHSFWVPSLAGKMDTNPDGTLNKFSFSAPNEGVYRGKCAELCGRSHAFMEFKVKAVSQESFDRWVNQMKAPAVLPEDTQLAEKFKTNCLSCHAVGDQGGPVAPNLTGIGGKESVAGILLNSREGQEEGSPVLDNMKEWLHDPQSVKPGNTMPNPKDLGLTDEEIDGIAEYLANYKLDYE</sequence>
<dbReference type="Pfam" id="PF02790">
    <property type="entry name" value="COX2_TM"/>
    <property type="match status" value="1"/>
</dbReference>
<dbReference type="PROSITE" id="PS50999">
    <property type="entry name" value="COX2_TM"/>
    <property type="match status" value="1"/>
</dbReference>
<dbReference type="PROSITE" id="PS51007">
    <property type="entry name" value="CYTC"/>
    <property type="match status" value="1"/>
</dbReference>
<accession>A0ABS4RZC1</accession>
<evidence type="ECO:0000256" key="5">
    <source>
        <dbReference type="ARBA" id="ARBA00022660"/>
    </source>
</evidence>
<keyword evidence="10 19" id="KW-1133">Transmembrane helix</keyword>
<comment type="catalytic activity">
    <reaction evidence="15 18">
        <text>4 Fe(II)-[cytochrome c] + O2 + 8 H(+)(in) = 4 Fe(III)-[cytochrome c] + 2 H2O + 4 H(+)(out)</text>
        <dbReference type="Rhea" id="RHEA:11436"/>
        <dbReference type="Rhea" id="RHEA-COMP:10350"/>
        <dbReference type="Rhea" id="RHEA-COMP:14399"/>
        <dbReference type="ChEBI" id="CHEBI:15377"/>
        <dbReference type="ChEBI" id="CHEBI:15378"/>
        <dbReference type="ChEBI" id="CHEBI:15379"/>
        <dbReference type="ChEBI" id="CHEBI:29033"/>
        <dbReference type="ChEBI" id="CHEBI:29034"/>
        <dbReference type="EC" id="7.1.1.9"/>
    </reaction>
</comment>
<evidence type="ECO:0000256" key="8">
    <source>
        <dbReference type="ARBA" id="ARBA00022967"/>
    </source>
</evidence>
<reference evidence="23 24" key="1">
    <citation type="submission" date="2021-03" db="EMBL/GenBank/DDBJ databases">
        <title>Genomic Encyclopedia of Type Strains, Phase IV (KMG-IV): sequencing the most valuable type-strain genomes for metagenomic binning, comparative biology and taxonomic classification.</title>
        <authorList>
            <person name="Goeker M."/>
        </authorList>
    </citation>
    <scope>NUCLEOTIDE SEQUENCE [LARGE SCALE GENOMIC DNA]</scope>
    <source>
        <strain evidence="23 24">DSM 21292</strain>
    </source>
</reference>
<dbReference type="InterPro" id="IPR008972">
    <property type="entry name" value="Cupredoxin"/>
</dbReference>
<evidence type="ECO:0000256" key="19">
    <source>
        <dbReference type="SAM" id="Phobius"/>
    </source>
</evidence>
<keyword evidence="6 17" id="KW-0812">Transmembrane</keyword>
<dbReference type="EC" id="7.1.1.9" evidence="18"/>
<dbReference type="PANTHER" id="PTHR22888">
    <property type="entry name" value="CYTOCHROME C OXIDASE, SUBUNIT II"/>
    <property type="match status" value="1"/>
</dbReference>
<name>A0ABS4RZC1_PAEXY</name>
<dbReference type="InterPro" id="IPR009056">
    <property type="entry name" value="Cyt_c-like_dom"/>
</dbReference>
<evidence type="ECO:0000256" key="17">
    <source>
        <dbReference type="RuleBase" id="RU000456"/>
    </source>
</evidence>
<dbReference type="Pfam" id="PF00116">
    <property type="entry name" value="COX2"/>
    <property type="match status" value="1"/>
</dbReference>
<evidence type="ECO:0000256" key="1">
    <source>
        <dbReference type="ARBA" id="ARBA00004141"/>
    </source>
</evidence>
<comment type="subcellular location">
    <subcellularLocation>
        <location evidence="17">Cell membrane</location>
        <topology evidence="17">Multi-pass membrane protein</topology>
    </subcellularLocation>
    <subcellularLocation>
        <location evidence="1">Membrane</location>
        <topology evidence="1">Multi-pass membrane protein</topology>
    </subcellularLocation>
</comment>
<keyword evidence="9 17" id="KW-0249">Electron transport</keyword>
<dbReference type="InterPro" id="IPR045187">
    <property type="entry name" value="CcO_II"/>
</dbReference>
<evidence type="ECO:0000256" key="10">
    <source>
        <dbReference type="ARBA" id="ARBA00022989"/>
    </source>
</evidence>
<evidence type="ECO:0000256" key="7">
    <source>
        <dbReference type="ARBA" id="ARBA00022723"/>
    </source>
</evidence>
<feature type="domain" description="Cytochrome oxidase subunit II transmembrane region profile" evidence="21">
    <location>
        <begin position="78"/>
        <end position="175"/>
    </location>
</feature>
<evidence type="ECO:0000259" key="20">
    <source>
        <dbReference type="PROSITE" id="PS50857"/>
    </source>
</evidence>
<evidence type="ECO:0000256" key="12">
    <source>
        <dbReference type="ARBA" id="ARBA00023008"/>
    </source>
</evidence>
<dbReference type="InterPro" id="IPR014222">
    <property type="entry name" value="Cyt_c_oxidase_su2"/>
</dbReference>
<proteinExistence type="inferred from homology"/>
<evidence type="ECO:0000259" key="22">
    <source>
        <dbReference type="PROSITE" id="PS51007"/>
    </source>
</evidence>
<keyword evidence="24" id="KW-1185">Reference proteome</keyword>
<dbReference type="PROSITE" id="PS00078">
    <property type="entry name" value="COX2"/>
    <property type="match status" value="1"/>
</dbReference>
<dbReference type="SUPFAM" id="SSF46626">
    <property type="entry name" value="Cytochrome c"/>
    <property type="match status" value="1"/>
</dbReference>
<keyword evidence="8" id="KW-1278">Translocase</keyword>
<comment type="similarity">
    <text evidence="2 17">Belongs to the cytochrome c oxidase subunit 2 family.</text>
</comment>
<evidence type="ECO:0000256" key="2">
    <source>
        <dbReference type="ARBA" id="ARBA00007866"/>
    </source>
</evidence>
<evidence type="ECO:0000313" key="24">
    <source>
        <dbReference type="Proteomes" id="UP000810207"/>
    </source>
</evidence>
<evidence type="ECO:0000259" key="21">
    <source>
        <dbReference type="PROSITE" id="PS50999"/>
    </source>
</evidence>
<feature type="transmembrane region" description="Helical" evidence="19">
    <location>
        <begin position="61"/>
        <end position="80"/>
    </location>
</feature>
<dbReference type="Pfam" id="PF00034">
    <property type="entry name" value="Cytochrom_C"/>
    <property type="match status" value="1"/>
</dbReference>
<dbReference type="InterPro" id="IPR034236">
    <property type="entry name" value="CuRO_CcO_Caa3_II"/>
</dbReference>
<comment type="cofactor">
    <cofactor evidence="18">
        <name>Cu cation</name>
        <dbReference type="ChEBI" id="CHEBI:23378"/>
    </cofactor>
    <text evidence="18">Binds a copper A center.</text>
</comment>
<feature type="transmembrane region" description="Helical" evidence="19">
    <location>
        <begin position="145"/>
        <end position="169"/>
    </location>
</feature>
<evidence type="ECO:0000256" key="15">
    <source>
        <dbReference type="ARBA" id="ARBA00047816"/>
    </source>
</evidence>
<evidence type="ECO:0000256" key="3">
    <source>
        <dbReference type="ARBA" id="ARBA00022448"/>
    </source>
</evidence>
<dbReference type="InterPro" id="IPR036257">
    <property type="entry name" value="Cyt_c_oxidase_su2_TM_sf"/>
</dbReference>
<dbReference type="PROSITE" id="PS50857">
    <property type="entry name" value="COX2_CUA"/>
    <property type="match status" value="1"/>
</dbReference>
<comment type="caution">
    <text evidence="23">The sequence shown here is derived from an EMBL/GenBank/DDBJ whole genome shotgun (WGS) entry which is preliminary data.</text>
</comment>
<feature type="transmembrane region" description="Helical" evidence="19">
    <location>
        <begin position="100"/>
        <end position="124"/>
    </location>
</feature>
<organism evidence="23 24">
    <name type="scientific">Paenibacillus xylanexedens</name>
    <dbReference type="NCBI Taxonomy" id="528191"/>
    <lineage>
        <taxon>Bacteria</taxon>
        <taxon>Bacillati</taxon>
        <taxon>Bacillota</taxon>
        <taxon>Bacilli</taxon>
        <taxon>Bacillales</taxon>
        <taxon>Paenibacillaceae</taxon>
        <taxon>Paenibacillus</taxon>
    </lineage>
</organism>
<evidence type="ECO:0000256" key="18">
    <source>
        <dbReference type="RuleBase" id="RU004024"/>
    </source>
</evidence>
<evidence type="ECO:0000256" key="4">
    <source>
        <dbReference type="ARBA" id="ARBA00022617"/>
    </source>
</evidence>
<dbReference type="InterPro" id="IPR011759">
    <property type="entry name" value="Cyt_c_oxidase_su2_TM_dom"/>
</dbReference>
<evidence type="ECO:0000313" key="23">
    <source>
        <dbReference type="EMBL" id="MBP2247710.1"/>
    </source>
</evidence>
<keyword evidence="4 16" id="KW-0349">Heme</keyword>
<dbReference type="SUPFAM" id="SSF49503">
    <property type="entry name" value="Cupredoxins"/>
    <property type="match status" value="1"/>
</dbReference>
<comment type="function">
    <text evidence="14 18">Subunits I and II form the functional core of the enzyme complex. Electrons originating in cytochrome c are transferred via heme a and Cu(A) to the binuclear center formed by heme a3 and Cu(B).</text>
</comment>